<dbReference type="InterPro" id="IPR057683">
    <property type="entry name" value="DUF7923"/>
</dbReference>
<evidence type="ECO:0000256" key="2">
    <source>
        <dbReference type="SAM" id="Coils"/>
    </source>
</evidence>
<protein>
    <recommendedName>
        <fullName evidence="4">C3H1-type domain-containing protein</fullName>
    </recommendedName>
</protein>
<gene>
    <name evidence="5" type="ORF">Agabi119p4_4454</name>
</gene>
<dbReference type="Proteomes" id="UP000629468">
    <property type="component" value="Unassembled WGS sequence"/>
</dbReference>
<name>A0A8H7F3B4_AGABI</name>
<comment type="caution">
    <text evidence="5">The sequence shown here is derived from an EMBL/GenBank/DDBJ whole genome shotgun (WGS) entry which is preliminary data.</text>
</comment>
<dbReference type="PROSITE" id="PS50103">
    <property type="entry name" value="ZF_C3H1"/>
    <property type="match status" value="1"/>
</dbReference>
<evidence type="ECO:0000313" key="6">
    <source>
        <dbReference type="Proteomes" id="UP000629468"/>
    </source>
</evidence>
<feature type="domain" description="C3H1-type" evidence="4">
    <location>
        <begin position="378"/>
        <end position="406"/>
    </location>
</feature>
<proteinExistence type="predicted"/>
<evidence type="ECO:0000256" key="3">
    <source>
        <dbReference type="SAM" id="MobiDB-lite"/>
    </source>
</evidence>
<evidence type="ECO:0000313" key="5">
    <source>
        <dbReference type="EMBL" id="KAF7776061.1"/>
    </source>
</evidence>
<accession>A0A8H7F3B4</accession>
<keyword evidence="1" id="KW-0862">Zinc</keyword>
<feature type="zinc finger region" description="C3H1-type" evidence="1">
    <location>
        <begin position="378"/>
        <end position="406"/>
    </location>
</feature>
<dbReference type="Pfam" id="PF25540">
    <property type="entry name" value="DUF7923"/>
    <property type="match status" value="1"/>
</dbReference>
<feature type="coiled-coil region" evidence="2">
    <location>
        <begin position="21"/>
        <end position="69"/>
    </location>
</feature>
<feature type="compositionally biased region" description="Low complexity" evidence="3">
    <location>
        <begin position="324"/>
        <end position="335"/>
    </location>
</feature>
<evidence type="ECO:0000256" key="1">
    <source>
        <dbReference type="PROSITE-ProRule" id="PRU00723"/>
    </source>
</evidence>
<reference evidence="5 6" key="1">
    <citation type="journal article" name="Sci. Rep.">
        <title>Telomere-to-telomere assembled and centromere annotated genomes of the two main subspecies of the button mushroom Agaricus bisporus reveal especially polymorphic chromosome ends.</title>
        <authorList>
            <person name="Sonnenberg A.S.M."/>
            <person name="Sedaghat-Telgerd N."/>
            <person name="Lavrijssen B."/>
            <person name="Ohm R.A."/>
            <person name="Hendrickx P.M."/>
            <person name="Scholtmeijer K."/>
            <person name="Baars J.J.P."/>
            <person name="van Peer A."/>
        </authorList>
    </citation>
    <scope>NUCLEOTIDE SEQUENCE [LARGE SCALE GENOMIC DNA]</scope>
    <source>
        <strain evidence="5 6">H119_p4</strain>
    </source>
</reference>
<feature type="region of interest" description="Disordered" evidence="3">
    <location>
        <begin position="307"/>
        <end position="339"/>
    </location>
</feature>
<dbReference type="EMBL" id="JABXXO010000006">
    <property type="protein sequence ID" value="KAF7776061.1"/>
    <property type="molecule type" value="Genomic_DNA"/>
</dbReference>
<keyword evidence="2" id="KW-0175">Coiled coil</keyword>
<keyword evidence="1" id="KW-0863">Zinc-finger</keyword>
<dbReference type="GO" id="GO:0008270">
    <property type="term" value="F:zinc ion binding"/>
    <property type="evidence" value="ECO:0007669"/>
    <property type="project" value="UniProtKB-KW"/>
</dbReference>
<dbReference type="InterPro" id="IPR000571">
    <property type="entry name" value="Znf_CCCH"/>
</dbReference>
<dbReference type="Gene3D" id="4.10.1000.10">
    <property type="entry name" value="Zinc finger, CCCH-type"/>
    <property type="match status" value="1"/>
</dbReference>
<dbReference type="AlphaFoldDB" id="A0A8H7F3B4"/>
<dbReference type="PANTHER" id="PTHR37543">
    <property type="entry name" value="CCCH ZINC FINGER DNA BINDING PROTEIN (AFU_ORTHOLOGUE AFUA_5G12760)"/>
    <property type="match status" value="1"/>
</dbReference>
<dbReference type="PANTHER" id="PTHR37543:SF1">
    <property type="entry name" value="CCCH ZINC FINGER DNA BINDING PROTEIN (AFU_ORTHOLOGUE AFUA_5G12760)"/>
    <property type="match status" value="1"/>
</dbReference>
<evidence type="ECO:0000259" key="4">
    <source>
        <dbReference type="PROSITE" id="PS50103"/>
    </source>
</evidence>
<organism evidence="5 6">
    <name type="scientific">Agaricus bisporus var. burnettii</name>
    <dbReference type="NCBI Taxonomy" id="192524"/>
    <lineage>
        <taxon>Eukaryota</taxon>
        <taxon>Fungi</taxon>
        <taxon>Dikarya</taxon>
        <taxon>Basidiomycota</taxon>
        <taxon>Agaricomycotina</taxon>
        <taxon>Agaricomycetes</taxon>
        <taxon>Agaricomycetidae</taxon>
        <taxon>Agaricales</taxon>
        <taxon>Agaricineae</taxon>
        <taxon>Agaricaceae</taxon>
        <taxon>Agaricus</taxon>
    </lineage>
</organism>
<keyword evidence="1" id="KW-0479">Metal-binding</keyword>
<sequence>MNAAAENESILRRFDFIRDDVARLVSKDTELQDRIKQLEIDLDVYKRIFSQTNAEKKLLEDENEMLKEISEKQQWQRGSLQKQTQASRVVVLLDGDGAIFTPQLIALGQSGGHQAAIKLSDSIKDHILSLDEIDQFQLSVFVFFNKKGLFDTFYRCSFHSAKARLDDFVAGFNQASDRFVMVDVGSGKEAADSKIKAFLEDESRLPETYKIIFGGCHDSGYVTAIRSHITSGFKQKFILLQSYAEHAAGFDGLELPILSIPGLFIPQKLVASSSTQEPPIASRSHSPPLFEPPVQGLPMSIGFGRGDTYQSGQELGSPPPRVFPSPVSNPNSLSSKAERRPTTLFQFMSDYEAIEDTAQSNHKTTGPRIPIPKVPLSQQKPAPCTNFYLLNNCKHGRACKYSHDFTLEHKHIIEIQNNAKKVPCGAANANLDCARGDACCYGHVCPSGPKCYYLKKGRCKFVGDNMHTVKDAGDGD</sequence>